<organism evidence="1 2">
    <name type="scientific">Ananas comosus</name>
    <name type="common">Pineapple</name>
    <name type="synonym">Ananas ananas</name>
    <dbReference type="NCBI Taxonomy" id="4615"/>
    <lineage>
        <taxon>Eukaryota</taxon>
        <taxon>Viridiplantae</taxon>
        <taxon>Streptophyta</taxon>
        <taxon>Embryophyta</taxon>
        <taxon>Tracheophyta</taxon>
        <taxon>Spermatophyta</taxon>
        <taxon>Magnoliopsida</taxon>
        <taxon>Liliopsida</taxon>
        <taxon>Poales</taxon>
        <taxon>Bromeliaceae</taxon>
        <taxon>Bromelioideae</taxon>
        <taxon>Ananas</taxon>
    </lineage>
</organism>
<name>A0A199VJ08_ANACO</name>
<comment type="caution">
    <text evidence="1">The sequence shown here is derived from an EMBL/GenBank/DDBJ whole genome shotgun (WGS) entry which is preliminary data.</text>
</comment>
<gene>
    <name evidence="1" type="ORF">ACMD2_07060</name>
</gene>
<protein>
    <submittedName>
        <fullName evidence="1">Uncharacterized protein</fullName>
    </submittedName>
</protein>
<dbReference type="EMBL" id="LSRQ01001610">
    <property type="protein sequence ID" value="OAY77137.1"/>
    <property type="molecule type" value="Genomic_DNA"/>
</dbReference>
<proteinExistence type="predicted"/>
<accession>A0A199VJ08</accession>
<evidence type="ECO:0000313" key="1">
    <source>
        <dbReference type="EMBL" id="OAY77137.1"/>
    </source>
</evidence>
<dbReference type="Proteomes" id="UP000092600">
    <property type="component" value="Unassembled WGS sequence"/>
</dbReference>
<dbReference type="AlphaFoldDB" id="A0A199VJ08"/>
<evidence type="ECO:0000313" key="2">
    <source>
        <dbReference type="Proteomes" id="UP000092600"/>
    </source>
</evidence>
<sequence length="68" mass="7395">MGGFGGLGCLNCCDLVVSMRISLERRPTNDNYIHASFDPALQNLIAPVLIAYYDGWPLNGGHGLFRSP</sequence>
<reference evidence="1 2" key="1">
    <citation type="journal article" date="2016" name="DNA Res.">
        <title>The draft genome of MD-2 pineapple using hybrid error correction of long reads.</title>
        <authorList>
            <person name="Redwan R.M."/>
            <person name="Saidin A."/>
            <person name="Kumar S.V."/>
        </authorList>
    </citation>
    <scope>NUCLEOTIDE SEQUENCE [LARGE SCALE GENOMIC DNA]</scope>
    <source>
        <strain evidence="2">cv. MD2</strain>
        <tissue evidence="1">Leaf</tissue>
    </source>
</reference>